<sequence length="70" mass="8230">MFSIESDLNMAEIAHRLYDDYNIECRYGFHCAILAHNFYNNNNGAIRFSFSPYTTKEDLEYLADVLINKL</sequence>
<dbReference type="AlphaFoldDB" id="J9TWU0"/>
<reference evidence="3 4" key="1">
    <citation type="journal article" date="2012" name="BMC Genomics">
        <title>Comparative genomics of Brachyspira pilosicoli strains: genome rearrangements, reductions and correlation of genetic compliment with phenotypic diversity.</title>
        <authorList>
            <person name="Mappley L.J."/>
            <person name="Black M.L."/>
            <person name="Abuoun M."/>
            <person name="Darby A.C."/>
            <person name="Woodward M.J."/>
            <person name="Parkhill J."/>
            <person name="Turner A.K."/>
            <person name="Bellgard M.I."/>
            <person name="La T."/>
            <person name="Phillips N.D."/>
            <person name="La Ragione R.M."/>
            <person name="Hampson D.J."/>
        </authorList>
    </citation>
    <scope>NUCLEOTIDE SEQUENCE [LARGE SCALE GENOMIC DNA]</scope>
    <source>
        <strain evidence="3">B2904</strain>
    </source>
</reference>
<keyword evidence="3" id="KW-0032">Aminotransferase</keyword>
<accession>J9TWU0</accession>
<dbReference type="PATRIC" id="fig|1133568.3.peg.1398"/>
<dbReference type="Pfam" id="PF00266">
    <property type="entry name" value="Aminotran_5"/>
    <property type="match status" value="1"/>
</dbReference>
<dbReference type="Proteomes" id="UP000007346">
    <property type="component" value="Chromosome"/>
</dbReference>
<evidence type="ECO:0000259" key="2">
    <source>
        <dbReference type="Pfam" id="PF00266"/>
    </source>
</evidence>
<organism evidence="3 4">
    <name type="scientific">Brachyspira pilosicoli B2904</name>
    <dbReference type="NCBI Taxonomy" id="1133568"/>
    <lineage>
        <taxon>Bacteria</taxon>
        <taxon>Pseudomonadati</taxon>
        <taxon>Spirochaetota</taxon>
        <taxon>Spirochaetia</taxon>
        <taxon>Brachyspirales</taxon>
        <taxon>Brachyspiraceae</taxon>
        <taxon>Brachyspira</taxon>
    </lineage>
</organism>
<gene>
    <name evidence="3" type="ORF">B2904_orf1395</name>
</gene>
<protein>
    <submittedName>
        <fullName evidence="3">Class V aminotransferase</fullName>
    </submittedName>
</protein>
<dbReference type="KEGG" id="bpj:B2904_orf1395"/>
<keyword evidence="3" id="KW-0808">Transferase</keyword>
<dbReference type="HOGENOM" id="CLU_2749833_0_0_12"/>
<dbReference type="Gene3D" id="3.90.1150.10">
    <property type="entry name" value="Aspartate Aminotransferase, domain 1"/>
    <property type="match status" value="1"/>
</dbReference>
<name>J9TWU0_BRAPL</name>
<dbReference type="GO" id="GO:0008483">
    <property type="term" value="F:transaminase activity"/>
    <property type="evidence" value="ECO:0007669"/>
    <property type="project" value="UniProtKB-KW"/>
</dbReference>
<evidence type="ECO:0000256" key="1">
    <source>
        <dbReference type="ARBA" id="ARBA00022898"/>
    </source>
</evidence>
<dbReference type="InterPro" id="IPR015422">
    <property type="entry name" value="PyrdxlP-dep_Trfase_small"/>
</dbReference>
<evidence type="ECO:0000313" key="3">
    <source>
        <dbReference type="EMBL" id="AFR70732.1"/>
    </source>
</evidence>
<dbReference type="InterPro" id="IPR015424">
    <property type="entry name" value="PyrdxlP-dep_Trfase"/>
</dbReference>
<feature type="domain" description="Aminotransferase class V" evidence="2">
    <location>
        <begin position="8"/>
        <end position="62"/>
    </location>
</feature>
<keyword evidence="1" id="KW-0663">Pyridoxal phosphate</keyword>
<evidence type="ECO:0000313" key="4">
    <source>
        <dbReference type="Proteomes" id="UP000007346"/>
    </source>
</evidence>
<dbReference type="EMBL" id="CP003490">
    <property type="protein sequence ID" value="AFR70732.1"/>
    <property type="molecule type" value="Genomic_DNA"/>
</dbReference>
<proteinExistence type="predicted"/>
<dbReference type="InterPro" id="IPR000192">
    <property type="entry name" value="Aminotrans_V_dom"/>
</dbReference>
<dbReference type="SUPFAM" id="SSF53383">
    <property type="entry name" value="PLP-dependent transferases"/>
    <property type="match status" value="1"/>
</dbReference>